<dbReference type="PANTHER" id="PTHR36150">
    <property type="entry name" value="DNA GYRASE INHIBITOR YACG"/>
    <property type="match status" value="1"/>
</dbReference>
<dbReference type="Gene3D" id="3.30.50.10">
    <property type="entry name" value="Erythroid Transcription Factor GATA-1, subunit A"/>
    <property type="match status" value="1"/>
</dbReference>
<name>A0A5C5WCP5_9BACT</name>
<sequence length="55" mass="6206">MQCPTCKKEFEPAASEAKPFCSERCRTIDLGRWLDEGQGLPHLPDPDDYHDGSLN</sequence>
<dbReference type="EMBL" id="SJPH01000002">
    <property type="protein sequence ID" value="TWT47809.1"/>
    <property type="molecule type" value="Genomic_DNA"/>
</dbReference>
<protein>
    <submittedName>
        <fullName evidence="4">DNA gyrase inhibitor YacG</fullName>
    </submittedName>
</protein>
<keyword evidence="1" id="KW-0479">Metal-binding</keyword>
<evidence type="ECO:0000256" key="3">
    <source>
        <dbReference type="SAM" id="MobiDB-lite"/>
    </source>
</evidence>
<dbReference type="Proteomes" id="UP000318995">
    <property type="component" value="Unassembled WGS sequence"/>
</dbReference>
<dbReference type="SUPFAM" id="SSF57716">
    <property type="entry name" value="Glucocorticoid receptor-like (DNA-binding domain)"/>
    <property type="match status" value="1"/>
</dbReference>
<dbReference type="Pfam" id="PF03884">
    <property type="entry name" value="YacG"/>
    <property type="match status" value="1"/>
</dbReference>
<dbReference type="InterPro" id="IPR013088">
    <property type="entry name" value="Znf_NHR/GATA"/>
</dbReference>
<dbReference type="PANTHER" id="PTHR36150:SF1">
    <property type="entry name" value="DNA GYRASE INHIBITOR YACG"/>
    <property type="match status" value="1"/>
</dbReference>
<evidence type="ECO:0000256" key="2">
    <source>
        <dbReference type="ARBA" id="ARBA00022833"/>
    </source>
</evidence>
<dbReference type="AlphaFoldDB" id="A0A5C5WCP5"/>
<gene>
    <name evidence="4" type="primary">yacG</name>
    <name evidence="4" type="ORF">Pla111_14320</name>
</gene>
<dbReference type="RefSeq" id="WP_146572854.1">
    <property type="nucleotide sequence ID" value="NZ_SJPH01000002.1"/>
</dbReference>
<reference evidence="4 5" key="1">
    <citation type="submission" date="2019-02" db="EMBL/GenBank/DDBJ databases">
        <title>Deep-cultivation of Planctomycetes and their phenomic and genomic characterization uncovers novel biology.</title>
        <authorList>
            <person name="Wiegand S."/>
            <person name="Jogler M."/>
            <person name="Boedeker C."/>
            <person name="Pinto D."/>
            <person name="Vollmers J."/>
            <person name="Rivas-Marin E."/>
            <person name="Kohn T."/>
            <person name="Peeters S.H."/>
            <person name="Heuer A."/>
            <person name="Rast P."/>
            <person name="Oberbeckmann S."/>
            <person name="Bunk B."/>
            <person name="Jeske O."/>
            <person name="Meyerdierks A."/>
            <person name="Storesund J.E."/>
            <person name="Kallscheuer N."/>
            <person name="Luecker S."/>
            <person name="Lage O.M."/>
            <person name="Pohl T."/>
            <person name="Merkel B.J."/>
            <person name="Hornburger P."/>
            <person name="Mueller R.-W."/>
            <person name="Bruemmer F."/>
            <person name="Labrenz M."/>
            <person name="Spormann A.M."/>
            <person name="Op Den Camp H."/>
            <person name="Overmann J."/>
            <person name="Amann R."/>
            <person name="Jetten M.S.M."/>
            <person name="Mascher T."/>
            <person name="Medema M.H."/>
            <person name="Devos D.P."/>
            <person name="Kaster A.-K."/>
            <person name="Ovreas L."/>
            <person name="Rohde M."/>
            <person name="Galperin M.Y."/>
            <person name="Jogler C."/>
        </authorList>
    </citation>
    <scope>NUCLEOTIDE SEQUENCE [LARGE SCALE GENOMIC DNA]</scope>
    <source>
        <strain evidence="4 5">Pla111</strain>
    </source>
</reference>
<dbReference type="GO" id="GO:0008270">
    <property type="term" value="F:zinc ion binding"/>
    <property type="evidence" value="ECO:0007669"/>
    <property type="project" value="InterPro"/>
</dbReference>
<dbReference type="InterPro" id="IPR005584">
    <property type="entry name" value="DNA_gyrase_inhibitor_YacG"/>
</dbReference>
<keyword evidence="2" id="KW-0862">Zinc</keyword>
<accession>A0A5C5WCP5</accession>
<dbReference type="GO" id="GO:0006355">
    <property type="term" value="P:regulation of DNA-templated transcription"/>
    <property type="evidence" value="ECO:0007669"/>
    <property type="project" value="InterPro"/>
</dbReference>
<keyword evidence="5" id="KW-1185">Reference proteome</keyword>
<evidence type="ECO:0000313" key="4">
    <source>
        <dbReference type="EMBL" id="TWT47809.1"/>
    </source>
</evidence>
<feature type="region of interest" description="Disordered" evidence="3">
    <location>
        <begin position="36"/>
        <end position="55"/>
    </location>
</feature>
<organism evidence="4 5">
    <name type="scientific">Botrimarina hoheduenensis</name>
    <dbReference type="NCBI Taxonomy" id="2528000"/>
    <lineage>
        <taxon>Bacteria</taxon>
        <taxon>Pseudomonadati</taxon>
        <taxon>Planctomycetota</taxon>
        <taxon>Planctomycetia</taxon>
        <taxon>Pirellulales</taxon>
        <taxon>Lacipirellulaceae</taxon>
        <taxon>Botrimarina</taxon>
    </lineage>
</organism>
<dbReference type="OrthoDB" id="9809663at2"/>
<evidence type="ECO:0000256" key="1">
    <source>
        <dbReference type="ARBA" id="ARBA00022723"/>
    </source>
</evidence>
<evidence type="ECO:0000313" key="5">
    <source>
        <dbReference type="Proteomes" id="UP000318995"/>
    </source>
</evidence>
<feature type="compositionally biased region" description="Basic and acidic residues" evidence="3">
    <location>
        <begin position="44"/>
        <end position="55"/>
    </location>
</feature>
<proteinExistence type="predicted"/>
<comment type="caution">
    <text evidence="4">The sequence shown here is derived from an EMBL/GenBank/DDBJ whole genome shotgun (WGS) entry which is preliminary data.</text>
</comment>